<keyword evidence="3 5" id="KW-1133">Transmembrane helix</keyword>
<dbReference type="Proteomes" id="UP001283361">
    <property type="component" value="Unassembled WGS sequence"/>
</dbReference>
<dbReference type="GO" id="GO:0016020">
    <property type="term" value="C:membrane"/>
    <property type="evidence" value="ECO:0007669"/>
    <property type="project" value="UniProtKB-SubCell"/>
</dbReference>
<sequence>MTLNVTQPPKNLDNVSSSLTGGDFITGAQLYYILLSISALTQVFSIGGVITNAINIAVFVKLGFNETSNISLLALALCDLLSTIMTIWGTLCVTPGFSDAELPFLPAEISPLTGSGLSNLVFRCAAWVTAFISFERCLCILIPLKVKKWVTPKTTTAVVVAICITTIGPYIGAHWRWKFVWKFLPGRNATVLGVAVVDTPFLILKEKIENIVLGLIQPIVAFVTVLVCTVFLVVYLRRSSQWRKSMASAGGKTAGEDNSRKEEKVVRLVTSIATIFILCYTPNTLMFLNMAIFPSFSVFGQHKNTFLTVYTLSIMANSVSASVNIFIYYKMGTRYRNALRLMFHLKDSVK</sequence>
<feature type="transmembrane region" description="Helical" evidence="5">
    <location>
        <begin position="72"/>
        <end position="97"/>
    </location>
</feature>
<feature type="transmembrane region" description="Helical" evidence="5">
    <location>
        <begin position="305"/>
        <end position="329"/>
    </location>
</feature>
<feature type="transmembrane region" description="Helical" evidence="5">
    <location>
        <begin position="156"/>
        <end position="177"/>
    </location>
</feature>
<dbReference type="AlphaFoldDB" id="A0AAE0YUN5"/>
<dbReference type="Pfam" id="PF10324">
    <property type="entry name" value="7TM_GPCR_Srw"/>
    <property type="match status" value="1"/>
</dbReference>
<comment type="caution">
    <text evidence="7">The sequence shown here is derived from an EMBL/GenBank/DDBJ whole genome shotgun (WGS) entry which is preliminary data.</text>
</comment>
<feature type="transmembrane region" description="Helical" evidence="5">
    <location>
        <begin position="120"/>
        <end position="144"/>
    </location>
</feature>
<evidence type="ECO:0000259" key="6">
    <source>
        <dbReference type="PROSITE" id="PS50262"/>
    </source>
</evidence>
<evidence type="ECO:0000256" key="1">
    <source>
        <dbReference type="ARBA" id="ARBA00004370"/>
    </source>
</evidence>
<gene>
    <name evidence="7" type="ORF">RRG08_059002</name>
</gene>
<protein>
    <recommendedName>
        <fullName evidence="6">G-protein coupled receptors family 1 profile domain-containing protein</fullName>
    </recommendedName>
</protein>
<dbReference type="PRINTS" id="PR00237">
    <property type="entry name" value="GPCRRHODOPSN"/>
</dbReference>
<evidence type="ECO:0000313" key="8">
    <source>
        <dbReference type="Proteomes" id="UP001283361"/>
    </source>
</evidence>
<dbReference type="InterPro" id="IPR019427">
    <property type="entry name" value="7TM_GPCR_serpentine_rcpt_Srw"/>
</dbReference>
<evidence type="ECO:0000256" key="3">
    <source>
        <dbReference type="ARBA" id="ARBA00022989"/>
    </source>
</evidence>
<evidence type="ECO:0000256" key="5">
    <source>
        <dbReference type="SAM" id="Phobius"/>
    </source>
</evidence>
<dbReference type="Gene3D" id="1.20.1070.10">
    <property type="entry name" value="Rhodopsin 7-helix transmembrane proteins"/>
    <property type="match status" value="1"/>
</dbReference>
<dbReference type="SUPFAM" id="SSF81321">
    <property type="entry name" value="Family A G protein-coupled receptor-like"/>
    <property type="match status" value="1"/>
</dbReference>
<evidence type="ECO:0000256" key="4">
    <source>
        <dbReference type="ARBA" id="ARBA00023136"/>
    </source>
</evidence>
<proteinExistence type="predicted"/>
<feature type="transmembrane region" description="Helical" evidence="5">
    <location>
        <begin position="268"/>
        <end position="293"/>
    </location>
</feature>
<feature type="transmembrane region" description="Helical" evidence="5">
    <location>
        <begin position="211"/>
        <end position="236"/>
    </location>
</feature>
<feature type="transmembrane region" description="Helical" evidence="5">
    <location>
        <begin position="30"/>
        <end position="60"/>
    </location>
</feature>
<dbReference type="InterPro" id="IPR052954">
    <property type="entry name" value="GPCR-Ligand_Int"/>
</dbReference>
<evidence type="ECO:0000313" key="7">
    <source>
        <dbReference type="EMBL" id="KAK3756567.1"/>
    </source>
</evidence>
<name>A0AAE0YUN5_9GAST</name>
<keyword evidence="4 5" id="KW-0472">Membrane</keyword>
<dbReference type="EMBL" id="JAWDGP010005493">
    <property type="protein sequence ID" value="KAK3756567.1"/>
    <property type="molecule type" value="Genomic_DNA"/>
</dbReference>
<dbReference type="PANTHER" id="PTHR46641:SF2">
    <property type="entry name" value="FMRFAMIDE RECEPTOR"/>
    <property type="match status" value="1"/>
</dbReference>
<accession>A0AAE0YUN5</accession>
<dbReference type="InterPro" id="IPR000276">
    <property type="entry name" value="GPCR_Rhodpsn"/>
</dbReference>
<organism evidence="7 8">
    <name type="scientific">Elysia crispata</name>
    <name type="common">lettuce slug</name>
    <dbReference type="NCBI Taxonomy" id="231223"/>
    <lineage>
        <taxon>Eukaryota</taxon>
        <taxon>Metazoa</taxon>
        <taxon>Spiralia</taxon>
        <taxon>Lophotrochozoa</taxon>
        <taxon>Mollusca</taxon>
        <taxon>Gastropoda</taxon>
        <taxon>Heterobranchia</taxon>
        <taxon>Euthyneura</taxon>
        <taxon>Panpulmonata</taxon>
        <taxon>Sacoglossa</taxon>
        <taxon>Placobranchoidea</taxon>
        <taxon>Plakobranchidae</taxon>
        <taxon>Elysia</taxon>
    </lineage>
</organism>
<dbReference type="InterPro" id="IPR017452">
    <property type="entry name" value="GPCR_Rhodpsn_7TM"/>
</dbReference>
<dbReference type="GO" id="GO:0008528">
    <property type="term" value="F:G protein-coupled peptide receptor activity"/>
    <property type="evidence" value="ECO:0007669"/>
    <property type="project" value="InterPro"/>
</dbReference>
<comment type="subcellular location">
    <subcellularLocation>
        <location evidence="1">Membrane</location>
    </subcellularLocation>
</comment>
<dbReference type="PROSITE" id="PS50262">
    <property type="entry name" value="G_PROTEIN_RECEP_F1_2"/>
    <property type="match status" value="1"/>
</dbReference>
<evidence type="ECO:0000256" key="2">
    <source>
        <dbReference type="ARBA" id="ARBA00022692"/>
    </source>
</evidence>
<reference evidence="7" key="1">
    <citation type="journal article" date="2023" name="G3 (Bethesda)">
        <title>A reference genome for the long-term kleptoplast-retaining sea slug Elysia crispata morphotype clarki.</title>
        <authorList>
            <person name="Eastman K.E."/>
            <person name="Pendleton A.L."/>
            <person name="Shaikh M.A."/>
            <person name="Suttiyut T."/>
            <person name="Ogas R."/>
            <person name="Tomko P."/>
            <person name="Gavelis G."/>
            <person name="Widhalm J.R."/>
            <person name="Wisecaver J.H."/>
        </authorList>
    </citation>
    <scope>NUCLEOTIDE SEQUENCE</scope>
    <source>
        <strain evidence="7">ECLA1</strain>
    </source>
</reference>
<feature type="domain" description="G-protein coupled receptors family 1 profile" evidence="6">
    <location>
        <begin position="51"/>
        <end position="328"/>
    </location>
</feature>
<dbReference type="PANTHER" id="PTHR46641">
    <property type="entry name" value="FMRFAMIDE RECEPTOR-RELATED"/>
    <property type="match status" value="1"/>
</dbReference>
<keyword evidence="8" id="KW-1185">Reference proteome</keyword>
<keyword evidence="2 5" id="KW-0812">Transmembrane</keyword>